<dbReference type="GO" id="GO:0004132">
    <property type="term" value="F:dCMP deaminase activity"/>
    <property type="evidence" value="ECO:0007669"/>
    <property type="project" value="TreeGrafter"/>
</dbReference>
<dbReference type="PROSITE" id="PS00903">
    <property type="entry name" value="CYT_DCMP_DEAMINASES_1"/>
    <property type="match status" value="1"/>
</dbReference>
<evidence type="ECO:0000256" key="4">
    <source>
        <dbReference type="ARBA" id="ARBA00022801"/>
    </source>
</evidence>
<evidence type="ECO:0000313" key="8">
    <source>
        <dbReference type="Proteomes" id="UP000176260"/>
    </source>
</evidence>
<evidence type="ECO:0000256" key="3">
    <source>
        <dbReference type="ARBA" id="ARBA00022723"/>
    </source>
</evidence>
<feature type="domain" description="CMP/dCMP-type deaminase" evidence="6">
    <location>
        <begin position="1"/>
        <end position="127"/>
    </location>
</feature>
<comment type="similarity">
    <text evidence="2">Belongs to the cytidine and deoxycytidylate deaminase family.</text>
</comment>
<comment type="cofactor">
    <cofactor evidence="1">
        <name>Zn(2+)</name>
        <dbReference type="ChEBI" id="CHEBI:29105"/>
    </cofactor>
</comment>
<dbReference type="InterPro" id="IPR015517">
    <property type="entry name" value="dCMP_deaminase-rel"/>
</dbReference>
<dbReference type="PANTHER" id="PTHR11086:SF18">
    <property type="entry name" value="DEOXYCYTIDYLATE DEAMINASE"/>
    <property type="match status" value="1"/>
</dbReference>
<dbReference type="SUPFAM" id="SSF53927">
    <property type="entry name" value="Cytidine deaminase-like"/>
    <property type="match status" value="1"/>
</dbReference>
<evidence type="ECO:0000256" key="1">
    <source>
        <dbReference type="ARBA" id="ARBA00001947"/>
    </source>
</evidence>
<keyword evidence="4" id="KW-0378">Hydrolase</keyword>
<dbReference type="PROSITE" id="PS51747">
    <property type="entry name" value="CYT_DCMP_DEAMINASES_2"/>
    <property type="match status" value="1"/>
</dbReference>
<dbReference type="Proteomes" id="UP000176260">
    <property type="component" value="Unassembled WGS sequence"/>
</dbReference>
<dbReference type="Pfam" id="PF00383">
    <property type="entry name" value="dCMP_cyt_deam_1"/>
    <property type="match status" value="1"/>
</dbReference>
<gene>
    <name evidence="7" type="ORF">A2Y67_03165</name>
</gene>
<evidence type="ECO:0000313" key="7">
    <source>
        <dbReference type="EMBL" id="OGY42056.1"/>
    </source>
</evidence>
<dbReference type="Gene3D" id="3.40.140.10">
    <property type="entry name" value="Cytidine Deaminase, domain 2"/>
    <property type="match status" value="1"/>
</dbReference>
<evidence type="ECO:0000256" key="5">
    <source>
        <dbReference type="ARBA" id="ARBA00022833"/>
    </source>
</evidence>
<dbReference type="CDD" id="cd01286">
    <property type="entry name" value="deoxycytidylate_deaminase"/>
    <property type="match status" value="1"/>
</dbReference>
<dbReference type="GO" id="GO:0008270">
    <property type="term" value="F:zinc ion binding"/>
    <property type="evidence" value="ECO:0007669"/>
    <property type="project" value="InterPro"/>
</dbReference>
<dbReference type="EMBL" id="MHIA01000019">
    <property type="protein sequence ID" value="OGY42056.1"/>
    <property type="molecule type" value="Genomic_DNA"/>
</dbReference>
<dbReference type="InterPro" id="IPR002125">
    <property type="entry name" value="CMP_dCMP_dom"/>
</dbReference>
<dbReference type="AlphaFoldDB" id="A0A1G1XR29"/>
<accession>A0A1G1XR29</accession>
<evidence type="ECO:0000256" key="2">
    <source>
        <dbReference type="ARBA" id="ARBA00006576"/>
    </source>
</evidence>
<name>A0A1G1XR29_9BACT</name>
<proteinExistence type="inferred from homology"/>
<keyword evidence="3" id="KW-0479">Metal-binding</keyword>
<evidence type="ECO:0000259" key="6">
    <source>
        <dbReference type="PROSITE" id="PS51747"/>
    </source>
</evidence>
<sequence>MAIAKIISSRSTCDRLYSGAILVKENRIIASGYNGAPPGLPHCHDVGHLLEDGHCIRTIHGEHNALLQAAILGATSTTGATMYTKYVPCMHCSKYVVACGIKRVVAAKVYRAAQAIEYLEKAGVQVDIYQENKDWNDELKQIFLEDIPERINEGAVKLVEK</sequence>
<dbReference type="InterPro" id="IPR016192">
    <property type="entry name" value="APOBEC/CMP_deaminase_Zn-bd"/>
</dbReference>
<dbReference type="InterPro" id="IPR035105">
    <property type="entry name" value="Deoxycytidylate_deaminase_dom"/>
</dbReference>
<dbReference type="InterPro" id="IPR016193">
    <property type="entry name" value="Cytidine_deaminase-like"/>
</dbReference>
<dbReference type="PANTHER" id="PTHR11086">
    <property type="entry name" value="DEOXYCYTIDYLATE DEAMINASE-RELATED"/>
    <property type="match status" value="1"/>
</dbReference>
<reference evidence="7 8" key="1">
    <citation type="journal article" date="2016" name="Nat. Commun.">
        <title>Thousands of microbial genomes shed light on interconnected biogeochemical processes in an aquifer system.</title>
        <authorList>
            <person name="Anantharaman K."/>
            <person name="Brown C.T."/>
            <person name="Hug L.A."/>
            <person name="Sharon I."/>
            <person name="Castelle C.J."/>
            <person name="Probst A.J."/>
            <person name="Thomas B.C."/>
            <person name="Singh A."/>
            <person name="Wilkins M.J."/>
            <person name="Karaoz U."/>
            <person name="Brodie E.L."/>
            <person name="Williams K.H."/>
            <person name="Hubbard S.S."/>
            <person name="Banfield J.F."/>
        </authorList>
    </citation>
    <scope>NUCLEOTIDE SEQUENCE [LARGE SCALE GENOMIC DNA]</scope>
</reference>
<protein>
    <recommendedName>
        <fullName evidence="6">CMP/dCMP-type deaminase domain-containing protein</fullName>
    </recommendedName>
</protein>
<dbReference type="GO" id="GO:0005737">
    <property type="term" value="C:cytoplasm"/>
    <property type="evidence" value="ECO:0007669"/>
    <property type="project" value="TreeGrafter"/>
</dbReference>
<comment type="caution">
    <text evidence="7">The sequence shown here is derived from an EMBL/GenBank/DDBJ whole genome shotgun (WGS) entry which is preliminary data.</text>
</comment>
<organism evidence="7 8">
    <name type="scientific">Candidatus Buchananbacteria bacterium RBG_13_39_9</name>
    <dbReference type="NCBI Taxonomy" id="1797531"/>
    <lineage>
        <taxon>Bacteria</taxon>
        <taxon>Candidatus Buchananiibacteriota</taxon>
    </lineage>
</organism>
<keyword evidence="5" id="KW-0862">Zinc</keyword>